<dbReference type="Gene3D" id="1.10.10.10">
    <property type="entry name" value="Winged helix-like DNA-binding domain superfamily/Winged helix DNA-binding domain"/>
    <property type="match status" value="1"/>
</dbReference>
<protein>
    <recommendedName>
        <fullName evidence="3">Transcriptional regulator</fullName>
    </recommendedName>
</protein>
<gene>
    <name evidence="1" type="ORF">JTJ23_00535</name>
</gene>
<evidence type="ECO:0000313" key="1">
    <source>
        <dbReference type="EMBL" id="MBN2952095.1"/>
    </source>
</evidence>
<dbReference type="InterPro" id="IPR036388">
    <property type="entry name" value="WH-like_DNA-bd_sf"/>
</dbReference>
<proteinExistence type="predicted"/>
<dbReference type="AlphaFoldDB" id="A0A938ZCG3"/>
<dbReference type="EMBL" id="JAFHBD010000002">
    <property type="protein sequence ID" value="MBN2952095.1"/>
    <property type="molecule type" value="Genomic_DNA"/>
</dbReference>
<reference evidence="1" key="1">
    <citation type="submission" date="2021-02" db="EMBL/GenBank/DDBJ databases">
        <title>Metagenome-assembled genomes from human diarrheal sample B26.</title>
        <authorList>
            <person name="Ateba T.P."/>
            <person name="Alayande K.A."/>
            <person name="Mwanza M."/>
        </authorList>
    </citation>
    <scope>NUCLEOTIDE SEQUENCE</scope>
    <source>
        <strain evidence="1">06WH</strain>
    </source>
</reference>
<dbReference type="SUPFAM" id="SSF46785">
    <property type="entry name" value="Winged helix' DNA-binding domain"/>
    <property type="match status" value="1"/>
</dbReference>
<evidence type="ECO:0000313" key="2">
    <source>
        <dbReference type="Proteomes" id="UP000737612"/>
    </source>
</evidence>
<evidence type="ECO:0008006" key="3">
    <source>
        <dbReference type="Google" id="ProtNLM"/>
    </source>
</evidence>
<organism evidence="1 2">
    <name type="scientific">Fusicatenibacter saccharivorans</name>
    <dbReference type="NCBI Taxonomy" id="1150298"/>
    <lineage>
        <taxon>Bacteria</taxon>
        <taxon>Bacillati</taxon>
        <taxon>Bacillota</taxon>
        <taxon>Clostridia</taxon>
        <taxon>Lachnospirales</taxon>
        <taxon>Lachnospiraceae</taxon>
        <taxon>Fusicatenibacter</taxon>
    </lineage>
</organism>
<name>A0A938ZCG3_9FIRM</name>
<sequence>MKIGVTGSDHICDRIQKTLEKRMPDLEVVYRRSNDYRYGLEAAAQFQKENVSGIIFTGPTNYHYALKRLEPTVPWTFLPHNQASILKALAESAVRYSCVPDIISIDMYEEQLVQETLEEIGISNGRVLVAHGSSPDQGDFQDALTDFHRYNYYHNGAKVCFTNMEKTYEMLAAEGIPCIRISVSEDVILEQVYHLQFLENTARNNRGQSASVQIYFDYSFDQETDLTLREWEKIHYQNEMRELIYSAAHRMGAAAFSEGASIFYIMSSRPVLMREFIQNGEYQKILFHGQQTPHNRLWIGIGYGDSPMEAKSRAAMALNHSIADRSGANYIAEDEHQFTEIKIDDPTDHTAYLLHRLHISSSTYEKLKEILQSHDQEITSAQLAAEMGITERSANRLILRLEQENCVTTIGKISGGRGRPARIMKITL</sequence>
<dbReference type="Proteomes" id="UP000737612">
    <property type="component" value="Unassembled WGS sequence"/>
</dbReference>
<comment type="caution">
    <text evidence="1">The sequence shown here is derived from an EMBL/GenBank/DDBJ whole genome shotgun (WGS) entry which is preliminary data.</text>
</comment>
<dbReference type="InterPro" id="IPR036390">
    <property type="entry name" value="WH_DNA-bd_sf"/>
</dbReference>
<accession>A0A938ZCG3</accession>